<dbReference type="AlphaFoldDB" id="A0A848KPG0"/>
<keyword evidence="2" id="KW-1185">Reference proteome</keyword>
<proteinExistence type="predicted"/>
<reference evidence="1 2" key="1">
    <citation type="submission" date="2019-05" db="EMBL/GenBank/DDBJ databases">
        <authorList>
            <person name="Lee S.D."/>
        </authorList>
    </citation>
    <scope>NUCLEOTIDE SEQUENCE [LARGE SCALE GENOMIC DNA]</scope>
    <source>
        <strain evidence="1 2">YC2-7</strain>
    </source>
</reference>
<gene>
    <name evidence="1" type="ORF">FGL95_27695</name>
</gene>
<comment type="caution">
    <text evidence="1">The sequence shown here is derived from an EMBL/GenBank/DDBJ whole genome shotgun (WGS) entry which is preliminary data.</text>
</comment>
<evidence type="ECO:0000313" key="2">
    <source>
        <dbReference type="Proteomes" id="UP000535543"/>
    </source>
</evidence>
<evidence type="ECO:0008006" key="3">
    <source>
        <dbReference type="Google" id="ProtNLM"/>
    </source>
</evidence>
<dbReference type="Gene3D" id="2.120.10.30">
    <property type="entry name" value="TolB, C-terminal domain"/>
    <property type="match status" value="1"/>
</dbReference>
<dbReference type="SUPFAM" id="SSF63829">
    <property type="entry name" value="Calcium-dependent phosphotriesterase"/>
    <property type="match status" value="1"/>
</dbReference>
<evidence type="ECO:0000313" key="1">
    <source>
        <dbReference type="EMBL" id="NMN98824.1"/>
    </source>
</evidence>
<dbReference type="Proteomes" id="UP000535543">
    <property type="component" value="Unassembled WGS sequence"/>
</dbReference>
<accession>A0A848KPG0</accession>
<sequence>MTEVLPATTPIIDWVENAAYDKQGNLWIARLRRHQVERYDSSGRLTGTVGVEYPGAIRLGQDGLLYVVYGNSQTSLLPGKSGGVVRFDPAAPNPVPELFASGLGQANGADFDSAGYLYVADSFAGVVRYRPDGTIDTDWTGRARMFGVDGIAVHGNDIYVTLPFSTTGRIMRVPIDDPAHPAVAADLSPALVPDDGTFGPDGVLYVGTGVGLVAVDTVRQQSCTILTSEPLTSAAFVPGSDSDLMVGTYRGALLRVHLPS</sequence>
<name>A0A848KPG0_9NOCA</name>
<dbReference type="EMBL" id="VCQU01000012">
    <property type="protein sequence ID" value="NMN98824.1"/>
    <property type="molecule type" value="Genomic_DNA"/>
</dbReference>
<dbReference type="InterPro" id="IPR011042">
    <property type="entry name" value="6-blade_b-propeller_TolB-like"/>
</dbReference>
<organism evidence="1 2">
    <name type="scientific">Antrihabitans stalactiti</name>
    <dbReference type="NCBI Taxonomy" id="2584121"/>
    <lineage>
        <taxon>Bacteria</taxon>
        <taxon>Bacillati</taxon>
        <taxon>Actinomycetota</taxon>
        <taxon>Actinomycetes</taxon>
        <taxon>Mycobacteriales</taxon>
        <taxon>Nocardiaceae</taxon>
        <taxon>Antrihabitans</taxon>
    </lineage>
</organism>
<reference evidence="1 2" key="2">
    <citation type="submission" date="2020-06" db="EMBL/GenBank/DDBJ databases">
        <title>Antribacter stalactiti gen. nov., sp. nov., a new member of the family Nacardiaceae isolated from a cave.</title>
        <authorList>
            <person name="Kim I.S."/>
        </authorList>
    </citation>
    <scope>NUCLEOTIDE SEQUENCE [LARGE SCALE GENOMIC DNA]</scope>
    <source>
        <strain evidence="1 2">YC2-7</strain>
    </source>
</reference>
<protein>
    <recommendedName>
        <fullName evidence="3">SMP-30/Gluconolactonase/LRE-like region domain-containing protein</fullName>
    </recommendedName>
</protein>
<dbReference type="RefSeq" id="WP_169593487.1">
    <property type="nucleotide sequence ID" value="NZ_VCQU01000012.1"/>
</dbReference>